<keyword evidence="3" id="KW-1185">Reference proteome</keyword>
<protein>
    <submittedName>
        <fullName evidence="2">Uncharacterized protein</fullName>
    </submittedName>
</protein>
<name>A0AAW2H079_9HYME</name>
<keyword evidence="1" id="KW-0812">Transmembrane</keyword>
<gene>
    <name evidence="2" type="ORF">PUN28_000596</name>
</gene>
<comment type="caution">
    <text evidence="2">The sequence shown here is derived from an EMBL/GenBank/DDBJ whole genome shotgun (WGS) entry which is preliminary data.</text>
</comment>
<dbReference type="Proteomes" id="UP001430953">
    <property type="component" value="Unassembled WGS sequence"/>
</dbReference>
<evidence type="ECO:0000313" key="2">
    <source>
        <dbReference type="EMBL" id="KAL0132975.1"/>
    </source>
</evidence>
<keyword evidence="1" id="KW-1133">Transmembrane helix</keyword>
<sequence>MVGSRLLPILEQKRNSQLVRDNPHLAVHGSKDATGGPRNYKYPDDVLYPHFSVNLALGVILGIIFLNATHIPHHGLNNTENTRQKTDAFRGFRTVTDTSLEAHQFSFIIFSTV</sequence>
<accession>A0AAW2H079</accession>
<dbReference type="AlphaFoldDB" id="A0AAW2H079"/>
<organism evidence="2 3">
    <name type="scientific">Cardiocondyla obscurior</name>
    <dbReference type="NCBI Taxonomy" id="286306"/>
    <lineage>
        <taxon>Eukaryota</taxon>
        <taxon>Metazoa</taxon>
        <taxon>Ecdysozoa</taxon>
        <taxon>Arthropoda</taxon>
        <taxon>Hexapoda</taxon>
        <taxon>Insecta</taxon>
        <taxon>Pterygota</taxon>
        <taxon>Neoptera</taxon>
        <taxon>Endopterygota</taxon>
        <taxon>Hymenoptera</taxon>
        <taxon>Apocrita</taxon>
        <taxon>Aculeata</taxon>
        <taxon>Formicoidea</taxon>
        <taxon>Formicidae</taxon>
        <taxon>Myrmicinae</taxon>
        <taxon>Cardiocondyla</taxon>
    </lineage>
</organism>
<dbReference type="EMBL" id="JADYXP020000001">
    <property type="protein sequence ID" value="KAL0132975.1"/>
    <property type="molecule type" value="Genomic_DNA"/>
</dbReference>
<keyword evidence="1" id="KW-0472">Membrane</keyword>
<feature type="transmembrane region" description="Helical" evidence="1">
    <location>
        <begin position="47"/>
        <end position="66"/>
    </location>
</feature>
<reference evidence="2 3" key="1">
    <citation type="submission" date="2023-03" db="EMBL/GenBank/DDBJ databases">
        <title>High recombination rates correlate with genetic variation in Cardiocondyla obscurior ants.</title>
        <authorList>
            <person name="Errbii M."/>
        </authorList>
    </citation>
    <scope>NUCLEOTIDE SEQUENCE [LARGE SCALE GENOMIC DNA]</scope>
    <source>
        <strain evidence="2">Alpha-2009</strain>
        <tissue evidence="2">Whole body</tissue>
    </source>
</reference>
<proteinExistence type="predicted"/>
<evidence type="ECO:0000313" key="3">
    <source>
        <dbReference type="Proteomes" id="UP001430953"/>
    </source>
</evidence>
<evidence type="ECO:0000256" key="1">
    <source>
        <dbReference type="SAM" id="Phobius"/>
    </source>
</evidence>